<dbReference type="RefSeq" id="WP_012122232.1">
    <property type="nucleotide sequence ID" value="NC_009767.1"/>
</dbReference>
<organism evidence="3 4">
    <name type="scientific">Roseiflexus castenholzii (strain DSM 13941 / HLO8)</name>
    <dbReference type="NCBI Taxonomy" id="383372"/>
    <lineage>
        <taxon>Bacteria</taxon>
        <taxon>Bacillati</taxon>
        <taxon>Chloroflexota</taxon>
        <taxon>Chloroflexia</taxon>
        <taxon>Chloroflexales</taxon>
        <taxon>Roseiflexineae</taxon>
        <taxon>Roseiflexaceae</taxon>
        <taxon>Roseiflexus</taxon>
    </lineage>
</organism>
<dbReference type="HOGENOM" id="CLU_000537_8_0_0"/>
<dbReference type="EMBL" id="CP000804">
    <property type="protein sequence ID" value="ABU59809.1"/>
    <property type="molecule type" value="Genomic_DNA"/>
</dbReference>
<dbReference type="CAZy" id="GT1">
    <property type="family name" value="Glycosyltransferase Family 1"/>
</dbReference>
<keyword evidence="3" id="KW-0328">Glycosyltransferase</keyword>
<protein>
    <submittedName>
        <fullName evidence="3">Sterol 3-beta-glucosyltransferase</fullName>
        <ecNumber evidence="3">2.4.1.173</ecNumber>
    </submittedName>
</protein>
<dbReference type="InterPro" id="IPR002213">
    <property type="entry name" value="UDP_glucos_trans"/>
</dbReference>
<dbReference type="GO" id="GO:0033072">
    <property type="term" value="P:vancomycin biosynthetic process"/>
    <property type="evidence" value="ECO:0007669"/>
    <property type="project" value="UniProtKB-ARBA"/>
</dbReference>
<dbReference type="Gene3D" id="3.40.50.2000">
    <property type="entry name" value="Glycogen Phosphorylase B"/>
    <property type="match status" value="2"/>
</dbReference>
<dbReference type="Proteomes" id="UP000000263">
    <property type="component" value="Chromosome"/>
</dbReference>
<dbReference type="FunFam" id="3.40.50.2000:FF:000009">
    <property type="entry name" value="Sterol 3-beta-glucosyltransferase UGT80A2"/>
    <property type="match status" value="1"/>
</dbReference>
<dbReference type="InterPro" id="IPR050426">
    <property type="entry name" value="Glycosyltransferase_28"/>
</dbReference>
<dbReference type="PANTHER" id="PTHR48050">
    <property type="entry name" value="STEROL 3-BETA-GLUCOSYLTRANSFERASE"/>
    <property type="match status" value="1"/>
</dbReference>
<dbReference type="Pfam" id="PF06722">
    <property type="entry name" value="EryCIII-like_C"/>
    <property type="match status" value="1"/>
</dbReference>
<name>A7NQG3_ROSCS</name>
<keyword evidence="3" id="KW-0808">Transferase</keyword>
<feature type="domain" description="Glycosyltransferase family 28 N-terminal" evidence="1">
    <location>
        <begin position="5"/>
        <end position="74"/>
    </location>
</feature>
<gene>
    <name evidence="3" type="ordered locus">Rcas_3770</name>
</gene>
<evidence type="ECO:0000313" key="4">
    <source>
        <dbReference type="Proteomes" id="UP000000263"/>
    </source>
</evidence>
<evidence type="ECO:0000313" key="3">
    <source>
        <dbReference type="EMBL" id="ABU59809.1"/>
    </source>
</evidence>
<dbReference type="eggNOG" id="COG1819">
    <property type="taxonomic scope" value="Bacteria"/>
</dbReference>
<dbReference type="AlphaFoldDB" id="A7NQG3"/>
<dbReference type="Pfam" id="PF03033">
    <property type="entry name" value="Glyco_transf_28"/>
    <property type="match status" value="1"/>
</dbReference>
<dbReference type="EC" id="2.4.1.173" evidence="3"/>
<dbReference type="CDD" id="cd03784">
    <property type="entry name" value="GT1_Gtf-like"/>
    <property type="match status" value="1"/>
</dbReference>
<dbReference type="PANTHER" id="PTHR48050:SF13">
    <property type="entry name" value="STEROL 3-BETA-GLUCOSYLTRANSFERASE UGT80A2"/>
    <property type="match status" value="1"/>
</dbReference>
<dbReference type="GO" id="GO:0005975">
    <property type="term" value="P:carbohydrate metabolic process"/>
    <property type="evidence" value="ECO:0007669"/>
    <property type="project" value="InterPro"/>
</dbReference>
<feature type="domain" description="Erythromycin biosynthesis protein CIII-like C-terminal" evidence="2">
    <location>
        <begin position="304"/>
        <end position="390"/>
    </location>
</feature>
<dbReference type="SUPFAM" id="SSF53756">
    <property type="entry name" value="UDP-Glycosyltransferase/glycogen phosphorylase"/>
    <property type="match status" value="1"/>
</dbReference>
<dbReference type="OrthoDB" id="9805366at2"/>
<dbReference type="GO" id="GO:0016906">
    <property type="term" value="F:sterol 3-beta-glucosyltransferase activity"/>
    <property type="evidence" value="ECO:0007669"/>
    <property type="project" value="UniProtKB-EC"/>
</dbReference>
<dbReference type="STRING" id="383372.Rcas_3770"/>
<dbReference type="InterPro" id="IPR004276">
    <property type="entry name" value="GlycoTrans_28_N"/>
</dbReference>
<accession>A7NQG3</accession>
<proteinExistence type="predicted"/>
<sequence>MRPTITILASGTLGDVRPLAALGKGLHDAGFAVALATHPQFAPLVQAQGLAFRSIGGNPSDLLLHDDAALTFDGGVGRGVVATLRYIRSAQAIYARMLDAAATACYGSALIIVSLASCWGQLIATTFGIPCVWAPLQPVTLTIRFPSPLLPVTLSLGARARRLSYTAVELATWLPWRTVFHRWRARAPGPRHMSLDPFALACTSSAPFVYGFSPHVVPPPDDWPPHHMVTGYWFLDHPAERLAPEIESFLAAGDPPIVIGFGSMGGRRPRDDAALALEALRLAQRRGILFGSADVARLAAGRRDVLVVPYAPHRLLFPRVAVAVHHGGAGTTAASLRAGIPTMTVPVGIDQPFWGMRVAAIGAGPPPLPRRRATPDRLAPAIMAATDDLIRVRAAAIGRLIGAEEGVARAVEVVARVMP</sequence>
<evidence type="ECO:0000259" key="2">
    <source>
        <dbReference type="Pfam" id="PF06722"/>
    </source>
</evidence>
<dbReference type="InterPro" id="IPR010610">
    <property type="entry name" value="EryCIII-like_C"/>
</dbReference>
<keyword evidence="4" id="KW-1185">Reference proteome</keyword>
<reference evidence="3 4" key="1">
    <citation type="submission" date="2007-08" db="EMBL/GenBank/DDBJ databases">
        <title>Complete sequence of Roseiflexus castenholzii DSM 13941.</title>
        <authorList>
            <consortium name="US DOE Joint Genome Institute"/>
            <person name="Copeland A."/>
            <person name="Lucas S."/>
            <person name="Lapidus A."/>
            <person name="Barry K."/>
            <person name="Glavina del Rio T."/>
            <person name="Dalin E."/>
            <person name="Tice H."/>
            <person name="Pitluck S."/>
            <person name="Thompson L.S."/>
            <person name="Brettin T."/>
            <person name="Bruce D."/>
            <person name="Detter J.C."/>
            <person name="Han C."/>
            <person name="Tapia R."/>
            <person name="Schmutz J."/>
            <person name="Larimer F."/>
            <person name="Land M."/>
            <person name="Hauser L."/>
            <person name="Kyrpides N."/>
            <person name="Mikhailova N."/>
            <person name="Bryant D.A."/>
            <person name="Hanada S."/>
            <person name="Tsukatani Y."/>
            <person name="Richardson P."/>
        </authorList>
    </citation>
    <scope>NUCLEOTIDE SEQUENCE [LARGE SCALE GENOMIC DNA]</scope>
    <source>
        <strain evidence="4">DSM 13941 / HLO8</strain>
    </source>
</reference>
<evidence type="ECO:0000259" key="1">
    <source>
        <dbReference type="Pfam" id="PF03033"/>
    </source>
</evidence>
<dbReference type="KEGG" id="rca:Rcas_3770"/>